<keyword evidence="2" id="KW-0964">Secreted</keyword>
<gene>
    <name evidence="6" type="primary">LOC107591839</name>
</gene>
<evidence type="ECO:0000256" key="4">
    <source>
        <dbReference type="ARBA" id="ARBA00022737"/>
    </source>
</evidence>
<dbReference type="SMART" id="SM00209">
    <property type="entry name" value="TSP1"/>
    <property type="match status" value="6"/>
</dbReference>
<dbReference type="FunCoup" id="A0A672QGB5">
    <property type="interactions" value="447"/>
</dbReference>
<dbReference type="PRINTS" id="PR01705">
    <property type="entry name" value="TSP1REPEAT"/>
</dbReference>
<name>A0A672QGB5_SINGR</name>
<dbReference type="PANTHER" id="PTHR22906">
    <property type="entry name" value="PROPERDIN"/>
    <property type="match status" value="1"/>
</dbReference>
<evidence type="ECO:0000256" key="3">
    <source>
        <dbReference type="ARBA" id="ARBA00022729"/>
    </source>
</evidence>
<sequence>MNFDIIRNKCNKYFILSLIWFLSEVSEMVECFSSFTLSTGKCGDLLGQVEKNSCCLNPSYAYKEADGVCRFCGRAAWSEWTPWGECSVSCTEGVSQRRRSCHGIGDCTDPENLGTVQTKPCVKQQCCPVKGGWSEWGKWQICSVTCGDGIRKRQRTCSEPIPQCGGSCSGEEEDTTPCATEKICPTHGGWSSWGSWGPCPVTCLYEGHSLQKELRKRTCTNPTPSTVPRGNDCEGSDTDNRPCSGQPFCPVNGNWGAWTNSTSCSVTCGVGQQTQRRICDSPKPAHGGKQCRGEEQQTIICTILVNCPLNGMWTEWGEWSHCKPPSTRNIKCRNREGKRRRERDCVDSQHNGDLCDGEIVKYGNCYEIDECEMDGVLSEWSEWSYCKPDCGTDSKQIREIKCVADISSYSSQDRTIFTGTPRVNCKDLKEQIERRPCKNVPECVNKVVMLCSELMYIHFY</sequence>
<dbReference type="InterPro" id="IPR036383">
    <property type="entry name" value="TSP1_rpt_sf"/>
</dbReference>
<evidence type="ECO:0000256" key="2">
    <source>
        <dbReference type="ARBA" id="ARBA00022525"/>
    </source>
</evidence>
<protein>
    <submittedName>
        <fullName evidence="6">Properdin-like</fullName>
    </submittedName>
</protein>
<evidence type="ECO:0000313" key="7">
    <source>
        <dbReference type="Proteomes" id="UP000472262"/>
    </source>
</evidence>
<proteinExistence type="predicted"/>
<reference evidence="6" key="1">
    <citation type="submission" date="2025-08" db="UniProtKB">
        <authorList>
            <consortium name="Ensembl"/>
        </authorList>
    </citation>
    <scope>IDENTIFICATION</scope>
</reference>
<evidence type="ECO:0000256" key="1">
    <source>
        <dbReference type="ARBA" id="ARBA00004613"/>
    </source>
</evidence>
<dbReference type="Pfam" id="PF22195">
    <property type="entry name" value="TSP1_CFP_C"/>
    <property type="match status" value="1"/>
</dbReference>
<dbReference type="PROSITE" id="PS50092">
    <property type="entry name" value="TSP1"/>
    <property type="match status" value="5"/>
</dbReference>
<keyword evidence="4" id="KW-0677">Repeat</keyword>
<dbReference type="FunFam" id="2.20.100.10:FF:000001">
    <property type="entry name" value="semaphorin-5A isoform X1"/>
    <property type="match status" value="3"/>
</dbReference>
<dbReference type="PANTHER" id="PTHR22906:SF43">
    <property type="entry name" value="PROPERDIN"/>
    <property type="match status" value="1"/>
</dbReference>
<dbReference type="InParanoid" id="A0A672QGB5"/>
<dbReference type="Pfam" id="PF00090">
    <property type="entry name" value="TSP_1"/>
    <property type="match status" value="4"/>
</dbReference>
<dbReference type="InterPro" id="IPR049536">
    <property type="entry name" value="CFP_TSR-0"/>
</dbReference>
<accession>A0A672QGB5</accession>
<reference evidence="6" key="2">
    <citation type="submission" date="2025-09" db="UniProtKB">
        <authorList>
            <consortium name="Ensembl"/>
        </authorList>
    </citation>
    <scope>IDENTIFICATION</scope>
</reference>
<comment type="subcellular location">
    <subcellularLocation>
        <location evidence="1">Secreted</location>
    </subcellularLocation>
</comment>
<dbReference type="Proteomes" id="UP000472262">
    <property type="component" value="Unassembled WGS sequence"/>
</dbReference>
<organism evidence="6 7">
    <name type="scientific">Sinocyclocheilus grahami</name>
    <name type="common">Dianchi golden-line fish</name>
    <name type="synonym">Barbus grahami</name>
    <dbReference type="NCBI Taxonomy" id="75366"/>
    <lineage>
        <taxon>Eukaryota</taxon>
        <taxon>Metazoa</taxon>
        <taxon>Chordata</taxon>
        <taxon>Craniata</taxon>
        <taxon>Vertebrata</taxon>
        <taxon>Euteleostomi</taxon>
        <taxon>Actinopterygii</taxon>
        <taxon>Neopterygii</taxon>
        <taxon>Teleostei</taxon>
        <taxon>Ostariophysi</taxon>
        <taxon>Cypriniformes</taxon>
        <taxon>Cyprinidae</taxon>
        <taxon>Cyprininae</taxon>
        <taxon>Sinocyclocheilus</taxon>
    </lineage>
</organism>
<keyword evidence="5" id="KW-1015">Disulfide bond</keyword>
<dbReference type="Gene3D" id="2.20.100.10">
    <property type="entry name" value="Thrombospondin type-1 (TSP1) repeat"/>
    <property type="match status" value="6"/>
</dbReference>
<dbReference type="AlphaFoldDB" id="A0A672QGB5"/>
<dbReference type="SUPFAM" id="SSF82895">
    <property type="entry name" value="TSP-1 type 1 repeat"/>
    <property type="match status" value="6"/>
</dbReference>
<dbReference type="Ensembl" id="ENSSGRT00000079787.1">
    <property type="protein sequence ID" value="ENSSGRP00000074950.1"/>
    <property type="gene ID" value="ENSSGRG00000038035.1"/>
</dbReference>
<evidence type="ECO:0000256" key="5">
    <source>
        <dbReference type="ARBA" id="ARBA00023157"/>
    </source>
</evidence>
<dbReference type="InterPro" id="IPR000884">
    <property type="entry name" value="TSP1_rpt"/>
</dbReference>
<dbReference type="Pfam" id="PF18487">
    <property type="entry name" value="TSR"/>
    <property type="match status" value="1"/>
</dbReference>
<keyword evidence="3" id="KW-0732">Signal</keyword>
<keyword evidence="7" id="KW-1185">Reference proteome</keyword>
<evidence type="ECO:0000313" key="6">
    <source>
        <dbReference type="Ensembl" id="ENSSGRP00000074950.1"/>
    </source>
</evidence>
<dbReference type="InterPro" id="IPR052065">
    <property type="entry name" value="Compl_asym_regulator"/>
</dbReference>
<dbReference type="InterPro" id="IPR054019">
    <property type="entry name" value="CFP_TSR_C"/>
</dbReference>
<dbReference type="OMA" id="CQACRSP"/>